<dbReference type="Proteomes" id="UP000030764">
    <property type="component" value="Unassembled WGS sequence"/>
</dbReference>
<dbReference type="EMBL" id="KL363182">
    <property type="protein sequence ID" value="KFD58907.1"/>
    <property type="molecule type" value="Genomic_DNA"/>
</dbReference>
<evidence type="ECO:0000313" key="1">
    <source>
        <dbReference type="EMBL" id="KFD58907.1"/>
    </source>
</evidence>
<reference evidence="2 3" key="1">
    <citation type="journal article" date="2014" name="Nat. Genet.">
        <title>Genome and transcriptome of the porcine whipworm Trichuris suis.</title>
        <authorList>
            <person name="Jex A.R."/>
            <person name="Nejsum P."/>
            <person name="Schwarz E.M."/>
            <person name="Hu L."/>
            <person name="Young N.D."/>
            <person name="Hall R.S."/>
            <person name="Korhonen P.K."/>
            <person name="Liao S."/>
            <person name="Thamsborg S."/>
            <person name="Xia J."/>
            <person name="Xu P."/>
            <person name="Wang S."/>
            <person name="Scheerlinck J.P."/>
            <person name="Hofmann A."/>
            <person name="Sternberg P.W."/>
            <person name="Wang J."/>
            <person name="Gasser R.B."/>
        </authorList>
    </citation>
    <scope>NUCLEOTIDE SEQUENCE [LARGE SCALE GENOMIC DNA]</scope>
    <source>
        <strain evidence="2">DCEP-RM93F</strain>
        <strain evidence="1">DCEP-RM93M</strain>
    </source>
</reference>
<name>A0A085NTY8_9BILA</name>
<organism evidence="2">
    <name type="scientific">Trichuris suis</name>
    <name type="common">pig whipworm</name>
    <dbReference type="NCBI Taxonomy" id="68888"/>
    <lineage>
        <taxon>Eukaryota</taxon>
        <taxon>Metazoa</taxon>
        <taxon>Ecdysozoa</taxon>
        <taxon>Nematoda</taxon>
        <taxon>Enoplea</taxon>
        <taxon>Dorylaimia</taxon>
        <taxon>Trichinellida</taxon>
        <taxon>Trichuridae</taxon>
        <taxon>Trichuris</taxon>
    </lineage>
</organism>
<sequence>MSHSSRLLLMNCDETLWLAKKPTRLQNSVCYMIRIIIELRNGLNLHLHMEKYPKQRATKMVCGTYQYTARAEPQ</sequence>
<evidence type="ECO:0000313" key="2">
    <source>
        <dbReference type="EMBL" id="KFD72934.1"/>
    </source>
</evidence>
<evidence type="ECO:0000313" key="3">
    <source>
        <dbReference type="Proteomes" id="UP000030764"/>
    </source>
</evidence>
<proteinExistence type="predicted"/>
<gene>
    <name evidence="1" type="ORF">M513_00070</name>
    <name evidence="2" type="ORF">M514_00070</name>
</gene>
<accession>A0A085NTY8</accession>
<keyword evidence="3" id="KW-1185">Reference proteome</keyword>
<dbReference type="Proteomes" id="UP000030758">
    <property type="component" value="Unassembled WGS sequence"/>
</dbReference>
<dbReference type="AlphaFoldDB" id="A0A085NTY8"/>
<protein>
    <submittedName>
        <fullName evidence="2">Uncharacterized protein</fullName>
    </submittedName>
</protein>
<dbReference type="EMBL" id="KL367475">
    <property type="protein sequence ID" value="KFD72934.1"/>
    <property type="molecule type" value="Genomic_DNA"/>
</dbReference>